<feature type="region of interest" description="Disordered" evidence="5">
    <location>
        <begin position="113"/>
        <end position="133"/>
    </location>
</feature>
<evidence type="ECO:0000256" key="3">
    <source>
        <dbReference type="ARBA" id="ARBA00023274"/>
    </source>
</evidence>
<accession>A0ABQ9EZ18</accession>
<dbReference type="Gene3D" id="3.40.1370.10">
    <property type="match status" value="1"/>
</dbReference>
<comment type="similarity">
    <text evidence="1">Belongs to the universal ribosomal protein uL4 family.</text>
</comment>
<dbReference type="Pfam" id="PF00573">
    <property type="entry name" value="Ribosomal_L4"/>
    <property type="match status" value="1"/>
</dbReference>
<evidence type="ECO:0000313" key="7">
    <source>
        <dbReference type="Proteomes" id="UP001217089"/>
    </source>
</evidence>
<evidence type="ECO:0000256" key="5">
    <source>
        <dbReference type="SAM" id="MobiDB-lite"/>
    </source>
</evidence>
<dbReference type="SUPFAM" id="SSF52166">
    <property type="entry name" value="Ribosomal protein L4"/>
    <property type="match status" value="1"/>
</dbReference>
<organism evidence="6 7">
    <name type="scientific">Tegillarca granosa</name>
    <name type="common">Malaysian cockle</name>
    <name type="synonym">Anadara granosa</name>
    <dbReference type="NCBI Taxonomy" id="220873"/>
    <lineage>
        <taxon>Eukaryota</taxon>
        <taxon>Metazoa</taxon>
        <taxon>Spiralia</taxon>
        <taxon>Lophotrochozoa</taxon>
        <taxon>Mollusca</taxon>
        <taxon>Bivalvia</taxon>
        <taxon>Autobranchia</taxon>
        <taxon>Pteriomorphia</taxon>
        <taxon>Arcoida</taxon>
        <taxon>Arcoidea</taxon>
        <taxon>Arcidae</taxon>
        <taxon>Tegillarca</taxon>
    </lineage>
</organism>
<dbReference type="InterPro" id="IPR013005">
    <property type="entry name" value="Ribosomal_uL4-like"/>
</dbReference>
<dbReference type="PANTHER" id="PTHR10746">
    <property type="entry name" value="50S RIBOSOMAL PROTEIN L4"/>
    <property type="match status" value="1"/>
</dbReference>
<dbReference type="Proteomes" id="UP001217089">
    <property type="component" value="Unassembled WGS sequence"/>
</dbReference>
<dbReference type="EMBL" id="JARBDR010000657">
    <property type="protein sequence ID" value="KAJ8309100.1"/>
    <property type="molecule type" value="Genomic_DNA"/>
</dbReference>
<gene>
    <name evidence="6" type="ORF">KUTeg_013974</name>
</gene>
<name>A0ABQ9EZ18_TEGGR</name>
<sequence length="261" mass="30001">MEAKFRYEANSQENGKLNMLKRQFSALSEVKNAKEVNKGRPPLPMMTSRKLQFPNKYLVPKQAWLESLATLENEKLGILDLHPDVIDILHKNVQWQLKYGKISYEKVLSRAEMPGGGRKPWPQKKTGRPPASSIRSPLFVKGGRAKGPRGPESFFYMLPTSVRALGLRVALSVKYAQNDLHIVDSLDIPTNRKKYLEDLVDTRFWGFSVLFVDEFKCLQYFETRDAHAGSFLSEKMPVTKANMLSSKWWHHYSTLTELLKN</sequence>
<dbReference type="InterPro" id="IPR023574">
    <property type="entry name" value="Ribosomal_uL4_dom_sf"/>
</dbReference>
<evidence type="ECO:0000256" key="2">
    <source>
        <dbReference type="ARBA" id="ARBA00022980"/>
    </source>
</evidence>
<keyword evidence="7" id="KW-1185">Reference proteome</keyword>
<keyword evidence="2" id="KW-0689">Ribosomal protein</keyword>
<protein>
    <recommendedName>
        <fullName evidence="4">Large ribosomal subunit protein uL4m</fullName>
    </recommendedName>
</protein>
<evidence type="ECO:0000256" key="4">
    <source>
        <dbReference type="ARBA" id="ARBA00040565"/>
    </source>
</evidence>
<proteinExistence type="inferred from homology"/>
<evidence type="ECO:0000256" key="1">
    <source>
        <dbReference type="ARBA" id="ARBA00010528"/>
    </source>
</evidence>
<dbReference type="PANTHER" id="PTHR10746:SF6">
    <property type="entry name" value="LARGE RIBOSOMAL SUBUNIT PROTEIN UL4M"/>
    <property type="match status" value="1"/>
</dbReference>
<reference evidence="6 7" key="1">
    <citation type="submission" date="2022-12" db="EMBL/GenBank/DDBJ databases">
        <title>Chromosome-level genome of Tegillarca granosa.</title>
        <authorList>
            <person name="Kim J."/>
        </authorList>
    </citation>
    <scope>NUCLEOTIDE SEQUENCE [LARGE SCALE GENOMIC DNA]</scope>
    <source>
        <strain evidence="6">Teg-2019</strain>
        <tissue evidence="6">Adductor muscle</tissue>
    </source>
</reference>
<dbReference type="InterPro" id="IPR002136">
    <property type="entry name" value="Ribosomal_uL4"/>
</dbReference>
<evidence type="ECO:0000313" key="6">
    <source>
        <dbReference type="EMBL" id="KAJ8309100.1"/>
    </source>
</evidence>
<keyword evidence="3" id="KW-0687">Ribonucleoprotein</keyword>
<comment type="caution">
    <text evidence="6">The sequence shown here is derived from an EMBL/GenBank/DDBJ whole genome shotgun (WGS) entry which is preliminary data.</text>
</comment>